<dbReference type="Proteomes" id="UP000324800">
    <property type="component" value="Unassembled WGS sequence"/>
</dbReference>
<organism evidence="1 2">
    <name type="scientific">Streblomastix strix</name>
    <dbReference type="NCBI Taxonomy" id="222440"/>
    <lineage>
        <taxon>Eukaryota</taxon>
        <taxon>Metamonada</taxon>
        <taxon>Preaxostyla</taxon>
        <taxon>Oxymonadida</taxon>
        <taxon>Streblomastigidae</taxon>
        <taxon>Streblomastix</taxon>
    </lineage>
</organism>
<protein>
    <submittedName>
        <fullName evidence="1">Uncharacterized protein</fullName>
    </submittedName>
</protein>
<sequence>MDLPLGATMLLIQYEQEAAYYGNEYDYVYDLVVYCGKIGSDCIEVWGEDGVDYNVEYYGLNEEDEEYDSGYYYVGQLHQQSNENGGNGANYVQKLGNCVFNAEY</sequence>
<comment type="caution">
    <text evidence="1">The sequence shown here is derived from an EMBL/GenBank/DDBJ whole genome shotgun (WGS) entry which is preliminary data.</text>
</comment>
<proteinExistence type="predicted"/>
<evidence type="ECO:0000313" key="2">
    <source>
        <dbReference type="Proteomes" id="UP000324800"/>
    </source>
</evidence>
<accession>A0A5J4WZ84</accession>
<name>A0A5J4WZ84_9EUKA</name>
<dbReference type="EMBL" id="SNRW01000610">
    <property type="protein sequence ID" value="KAA6400153.1"/>
    <property type="molecule type" value="Genomic_DNA"/>
</dbReference>
<evidence type="ECO:0000313" key="1">
    <source>
        <dbReference type="EMBL" id="KAA6400153.1"/>
    </source>
</evidence>
<gene>
    <name evidence="1" type="ORF">EZS28_004318</name>
</gene>
<dbReference type="AlphaFoldDB" id="A0A5J4WZ84"/>
<reference evidence="1 2" key="1">
    <citation type="submission" date="2019-03" db="EMBL/GenBank/DDBJ databases">
        <title>Single cell metagenomics reveals metabolic interactions within the superorganism composed of flagellate Streblomastix strix and complex community of Bacteroidetes bacteria on its surface.</title>
        <authorList>
            <person name="Treitli S.C."/>
            <person name="Kolisko M."/>
            <person name="Husnik F."/>
            <person name="Keeling P."/>
            <person name="Hampl V."/>
        </authorList>
    </citation>
    <scope>NUCLEOTIDE SEQUENCE [LARGE SCALE GENOMIC DNA]</scope>
    <source>
        <strain evidence="1">ST1C</strain>
    </source>
</reference>